<evidence type="ECO:0000313" key="2">
    <source>
        <dbReference type="Proteomes" id="UP000010367"/>
    </source>
</evidence>
<dbReference type="HOGENOM" id="CLU_3186591_0_0_3"/>
<organism evidence="1 2">
    <name type="scientific">Oscillatoria acuminata PCC 6304</name>
    <dbReference type="NCBI Taxonomy" id="56110"/>
    <lineage>
        <taxon>Bacteria</taxon>
        <taxon>Bacillati</taxon>
        <taxon>Cyanobacteriota</taxon>
        <taxon>Cyanophyceae</taxon>
        <taxon>Oscillatoriophycideae</taxon>
        <taxon>Oscillatoriales</taxon>
        <taxon>Oscillatoriaceae</taxon>
        <taxon>Oscillatoria</taxon>
    </lineage>
</organism>
<dbReference type="AlphaFoldDB" id="K9TMM4"/>
<keyword evidence="2" id="KW-1185">Reference proteome</keyword>
<protein>
    <submittedName>
        <fullName evidence="1">Uncharacterized protein</fullName>
    </submittedName>
</protein>
<dbReference type="KEGG" id="oac:Oscil6304_4609"/>
<accession>K9TMM4</accession>
<evidence type="ECO:0000313" key="1">
    <source>
        <dbReference type="EMBL" id="AFY84122.1"/>
    </source>
</evidence>
<dbReference type="Proteomes" id="UP000010367">
    <property type="component" value="Chromosome"/>
</dbReference>
<dbReference type="EMBL" id="CP003607">
    <property type="protein sequence ID" value="AFY84122.1"/>
    <property type="molecule type" value="Genomic_DNA"/>
</dbReference>
<proteinExistence type="predicted"/>
<gene>
    <name evidence="1" type="ORF">Oscil6304_4609</name>
</gene>
<reference evidence="1 2" key="1">
    <citation type="submission" date="2012-06" db="EMBL/GenBank/DDBJ databases">
        <title>Finished chromosome of genome of Oscillatoria acuminata PCC 6304.</title>
        <authorList>
            <consortium name="US DOE Joint Genome Institute"/>
            <person name="Gugger M."/>
            <person name="Coursin T."/>
            <person name="Rippka R."/>
            <person name="Tandeau De Marsac N."/>
            <person name="Huntemann M."/>
            <person name="Wei C.-L."/>
            <person name="Han J."/>
            <person name="Detter J.C."/>
            <person name="Han C."/>
            <person name="Tapia R."/>
            <person name="Davenport K."/>
            <person name="Daligault H."/>
            <person name="Erkkila T."/>
            <person name="Gu W."/>
            <person name="Munk A.C.C."/>
            <person name="Teshima H."/>
            <person name="Xu Y."/>
            <person name="Chain P."/>
            <person name="Chen A."/>
            <person name="Krypides N."/>
            <person name="Mavromatis K."/>
            <person name="Markowitz V."/>
            <person name="Szeto E."/>
            <person name="Ivanova N."/>
            <person name="Mikhailova N."/>
            <person name="Ovchinnikova G."/>
            <person name="Pagani I."/>
            <person name="Pati A."/>
            <person name="Goodwin L."/>
            <person name="Peters L."/>
            <person name="Pitluck S."/>
            <person name="Woyke T."/>
            <person name="Kerfeld C."/>
        </authorList>
    </citation>
    <scope>NUCLEOTIDE SEQUENCE [LARGE SCALE GENOMIC DNA]</scope>
    <source>
        <strain evidence="1 2">PCC 6304</strain>
    </source>
</reference>
<name>K9TMM4_9CYAN</name>
<sequence>MGSTVETDAAVKRLWVQKSAIALPVVYSLHLMSVFADCQSCIIVVV</sequence>
<dbReference type="InParanoid" id="K9TMM4"/>
<dbReference type="RefSeq" id="WP_015150741.1">
    <property type="nucleotide sequence ID" value="NC_019693.1"/>
</dbReference>